<dbReference type="EMBL" id="JARPUR010000002">
    <property type="protein sequence ID" value="KAK4881740.1"/>
    <property type="molecule type" value="Genomic_DNA"/>
</dbReference>
<dbReference type="PANTHER" id="PTHR45749:SF23">
    <property type="entry name" value="ZINC FINGER MYM-TYPE PROTEIN 1-LIKE"/>
    <property type="match status" value="1"/>
</dbReference>
<evidence type="ECO:0000313" key="1">
    <source>
        <dbReference type="EMBL" id="KAK4881740.1"/>
    </source>
</evidence>
<gene>
    <name evidence="1" type="ORF">RN001_005059</name>
</gene>
<evidence type="ECO:0008006" key="3">
    <source>
        <dbReference type="Google" id="ProtNLM"/>
    </source>
</evidence>
<dbReference type="SUPFAM" id="SSF53098">
    <property type="entry name" value="Ribonuclease H-like"/>
    <property type="match status" value="1"/>
</dbReference>
<sequence length="275" mass="31221">MGKQVQLNFIVELEIAKYFSIIVDSTPDISHIDQLTLIIRYVLPDGVPVERFITFIANTGHNALDINIMDCRGQSYDNATNMSGQYSGLQARIKSINPLAYYIPCAAHSLNLVGTSAAGFCMESVTFGVVQELYNFFSISTHQWKILKCNLESKLSIKSLSVTRWSARADASKTLYSCYTEIVEVFQTILDDITEKLNTRLEAKGLIDNLTSLETSIMTCFWNRILQRFNKINKKLQAVNIDLETVILLFDSLYNFLNTLRDDFDTFEAEANKRC</sequence>
<keyword evidence="2" id="KW-1185">Reference proteome</keyword>
<dbReference type="AlphaFoldDB" id="A0AAN7P638"/>
<proteinExistence type="predicted"/>
<organism evidence="1 2">
    <name type="scientific">Aquatica leii</name>
    <dbReference type="NCBI Taxonomy" id="1421715"/>
    <lineage>
        <taxon>Eukaryota</taxon>
        <taxon>Metazoa</taxon>
        <taxon>Ecdysozoa</taxon>
        <taxon>Arthropoda</taxon>
        <taxon>Hexapoda</taxon>
        <taxon>Insecta</taxon>
        <taxon>Pterygota</taxon>
        <taxon>Neoptera</taxon>
        <taxon>Endopterygota</taxon>
        <taxon>Coleoptera</taxon>
        <taxon>Polyphaga</taxon>
        <taxon>Elateriformia</taxon>
        <taxon>Elateroidea</taxon>
        <taxon>Lampyridae</taxon>
        <taxon>Luciolinae</taxon>
        <taxon>Aquatica</taxon>
    </lineage>
</organism>
<dbReference type="InterPro" id="IPR012337">
    <property type="entry name" value="RNaseH-like_sf"/>
</dbReference>
<protein>
    <recommendedName>
        <fullName evidence="3">Zinc finger MYM-type protein 1</fullName>
    </recommendedName>
</protein>
<name>A0AAN7P638_9COLE</name>
<evidence type="ECO:0000313" key="2">
    <source>
        <dbReference type="Proteomes" id="UP001353858"/>
    </source>
</evidence>
<reference evidence="2" key="1">
    <citation type="submission" date="2023-01" db="EMBL/GenBank/DDBJ databases">
        <title>Key to firefly adult light organ development and bioluminescence: homeobox transcription factors regulate luciferase expression and transportation to peroxisome.</title>
        <authorList>
            <person name="Fu X."/>
        </authorList>
    </citation>
    <scope>NUCLEOTIDE SEQUENCE [LARGE SCALE GENOMIC DNA]</scope>
</reference>
<dbReference type="Proteomes" id="UP001353858">
    <property type="component" value="Unassembled WGS sequence"/>
</dbReference>
<accession>A0AAN7P638</accession>
<comment type="caution">
    <text evidence="1">The sequence shown here is derived from an EMBL/GenBank/DDBJ whole genome shotgun (WGS) entry which is preliminary data.</text>
</comment>
<dbReference type="PANTHER" id="PTHR45749">
    <property type="match status" value="1"/>
</dbReference>